<comment type="caution">
    <text evidence="1">The sequence shown here is derived from an EMBL/GenBank/DDBJ whole genome shotgun (WGS) entry which is preliminary data.</text>
</comment>
<dbReference type="Gene3D" id="3.20.170.20">
    <property type="entry name" value="Protein of unknown function DUF952"/>
    <property type="match status" value="1"/>
</dbReference>
<dbReference type="RefSeq" id="WP_249333572.1">
    <property type="nucleotide sequence ID" value="NZ_JACRSY010000030.1"/>
</dbReference>
<dbReference type="AlphaFoldDB" id="A0A926EJK1"/>
<dbReference type="PANTHER" id="PTHR34129:SF1">
    <property type="entry name" value="DUF952 DOMAIN-CONTAINING PROTEIN"/>
    <property type="match status" value="1"/>
</dbReference>
<dbReference type="PANTHER" id="PTHR34129">
    <property type="entry name" value="BLR1139 PROTEIN"/>
    <property type="match status" value="1"/>
</dbReference>
<dbReference type="SUPFAM" id="SSF56399">
    <property type="entry name" value="ADP-ribosylation"/>
    <property type="match status" value="1"/>
</dbReference>
<evidence type="ECO:0000313" key="2">
    <source>
        <dbReference type="Proteomes" id="UP000655830"/>
    </source>
</evidence>
<accession>A0A926EJK1</accession>
<proteinExistence type="predicted"/>
<keyword evidence="2" id="KW-1185">Reference proteome</keyword>
<sequence length="115" mass="13498">MIILHALTAEFWNSYEEKDNYGDKSLEQYGFIHCSDIATYKYVAPNFKNETKEMVLLLIDTNKVIPEILWEDLDNCGIQFPHIYGLLNKDAVVGVLPHLWSEDRIWIMNEELIHI</sequence>
<dbReference type="Pfam" id="PF06108">
    <property type="entry name" value="DUF952"/>
    <property type="match status" value="1"/>
</dbReference>
<dbReference type="Proteomes" id="UP000655830">
    <property type="component" value="Unassembled WGS sequence"/>
</dbReference>
<dbReference type="InterPro" id="IPR009297">
    <property type="entry name" value="DUF952"/>
</dbReference>
<dbReference type="EMBL" id="JACRSY010000030">
    <property type="protein sequence ID" value="MBC8580876.1"/>
    <property type="molecule type" value="Genomic_DNA"/>
</dbReference>
<name>A0A926EJK1_9FIRM</name>
<organism evidence="1 2">
    <name type="scientific">Zhenhengia yiwuensis</name>
    <dbReference type="NCBI Taxonomy" id="2763666"/>
    <lineage>
        <taxon>Bacteria</taxon>
        <taxon>Bacillati</taxon>
        <taxon>Bacillota</taxon>
        <taxon>Clostridia</taxon>
        <taxon>Lachnospirales</taxon>
        <taxon>Lachnospiraceae</taxon>
        <taxon>Zhenhengia</taxon>
    </lineage>
</organism>
<protein>
    <submittedName>
        <fullName evidence="1">DUF952 domain-containing protein</fullName>
    </submittedName>
</protein>
<evidence type="ECO:0000313" key="1">
    <source>
        <dbReference type="EMBL" id="MBC8580876.1"/>
    </source>
</evidence>
<reference evidence="1" key="1">
    <citation type="submission" date="2020-08" db="EMBL/GenBank/DDBJ databases">
        <title>Genome public.</title>
        <authorList>
            <person name="Liu C."/>
            <person name="Sun Q."/>
        </authorList>
    </citation>
    <scope>NUCLEOTIDE SEQUENCE</scope>
    <source>
        <strain evidence="1">NSJ-12</strain>
    </source>
</reference>
<gene>
    <name evidence="1" type="ORF">H8718_15260</name>
</gene>